<comment type="catalytic activity">
    <reaction evidence="2">
        <text>N(6)-D-ribulosyl-L-lysyl-[protein] + ATP = N(6)-(3-O-phospho-D-ribulosyl)-L-lysyl-[protein] + ADP + H(+)</text>
        <dbReference type="Rhea" id="RHEA:48432"/>
        <dbReference type="Rhea" id="RHEA-COMP:12103"/>
        <dbReference type="Rhea" id="RHEA-COMP:12104"/>
        <dbReference type="ChEBI" id="CHEBI:15378"/>
        <dbReference type="ChEBI" id="CHEBI:30616"/>
        <dbReference type="ChEBI" id="CHEBI:90418"/>
        <dbReference type="ChEBI" id="CHEBI:90420"/>
        <dbReference type="ChEBI" id="CHEBI:456216"/>
        <dbReference type="EC" id="2.7.1.172"/>
    </reaction>
    <physiologicalReaction direction="left-to-right" evidence="2">
        <dbReference type="Rhea" id="RHEA:48433"/>
    </physiologicalReaction>
</comment>
<keyword evidence="3" id="KW-0808">Transferase</keyword>
<dbReference type="Proteomes" id="UP001283341">
    <property type="component" value="Unassembled WGS sequence"/>
</dbReference>
<dbReference type="PANTHER" id="PTHR12149:SF8">
    <property type="entry name" value="PROTEIN-RIBULOSAMINE 3-KINASE"/>
    <property type="match status" value="1"/>
</dbReference>
<dbReference type="AlphaFoldDB" id="A0AAE0HUG2"/>
<sequence length="368" mass="41236">MVWVDPTLTAATFAEDEQYEGVEIDANVSAILPEGIKIKWVSTFFRSFWAINSKIDTILPNNGQQKAYFLKVYTVPGAADIARGEFESTSALANVIPNNVTRPIGHGLCASDPDRAFFLAEFRAMTDKLPASDGELVSVVAKIHEHRSPNGKFGFPVTTFTGKQPIDTTWCDTWEEYFGRIMKTTMEMELAVHGPHVELEALSETVLTKVIPRLIRPMETGGNQIEPVLLHGDLWHGNVSVDNETGGAVFYDPSCFYGHHEYDFSAWRAERYLTNRDQVRTYFEIAKMSEPVTEQDDRHALYSLRNDLSTSIGWTANGKVLRELAIKEMRRLVEKYGEGYEGYYYAAGENSDGLYDSDSGISLGAQDV</sequence>
<keyword evidence="3" id="KW-0418">Kinase</keyword>
<reference evidence="3" key="2">
    <citation type="submission" date="2023-06" db="EMBL/GenBank/DDBJ databases">
        <authorList>
            <consortium name="Lawrence Berkeley National Laboratory"/>
            <person name="Haridas S."/>
            <person name="Hensen N."/>
            <person name="Bonometti L."/>
            <person name="Westerberg I."/>
            <person name="Brannstrom I.O."/>
            <person name="Guillou S."/>
            <person name="Cros-Aarteil S."/>
            <person name="Calhoun S."/>
            <person name="Kuo A."/>
            <person name="Mondo S."/>
            <person name="Pangilinan J."/>
            <person name="Riley R."/>
            <person name="Labutti K."/>
            <person name="Andreopoulos B."/>
            <person name="Lipzen A."/>
            <person name="Chen C."/>
            <person name="Yanf M."/>
            <person name="Daum C."/>
            <person name="Ng V."/>
            <person name="Clum A."/>
            <person name="Steindorff A."/>
            <person name="Ohm R."/>
            <person name="Martin F."/>
            <person name="Silar P."/>
            <person name="Natvig D."/>
            <person name="Lalanne C."/>
            <person name="Gautier V."/>
            <person name="Ament-Velasquez S.L."/>
            <person name="Kruys A."/>
            <person name="Hutchinson M.I."/>
            <person name="Powell A.J."/>
            <person name="Barry K."/>
            <person name="Miller A.N."/>
            <person name="Grigoriev I.V."/>
            <person name="Debuchy R."/>
            <person name="Gladieux P."/>
            <person name="Thoren M.H."/>
            <person name="Johannesson H."/>
        </authorList>
    </citation>
    <scope>NUCLEOTIDE SEQUENCE</scope>
    <source>
        <strain evidence="3">CBS 118394</strain>
    </source>
</reference>
<proteinExistence type="predicted"/>
<gene>
    <name evidence="3" type="ORF">B0H66DRAFT_386643</name>
</gene>
<dbReference type="Gene3D" id="3.90.1200.10">
    <property type="match status" value="1"/>
</dbReference>
<dbReference type="Pfam" id="PF03881">
    <property type="entry name" value="Fructosamin_kin"/>
    <property type="match status" value="1"/>
</dbReference>
<dbReference type="GO" id="GO:0016301">
    <property type="term" value="F:kinase activity"/>
    <property type="evidence" value="ECO:0007669"/>
    <property type="project" value="UniProtKB-KW"/>
</dbReference>
<dbReference type="InterPro" id="IPR011009">
    <property type="entry name" value="Kinase-like_dom_sf"/>
</dbReference>
<dbReference type="EC" id="2.7.1.172" evidence="1"/>
<evidence type="ECO:0000313" key="4">
    <source>
        <dbReference type="Proteomes" id="UP001283341"/>
    </source>
</evidence>
<dbReference type="EMBL" id="JAUEDM010000008">
    <property type="protein sequence ID" value="KAK3313123.1"/>
    <property type="molecule type" value="Genomic_DNA"/>
</dbReference>
<keyword evidence="4" id="KW-1185">Reference proteome</keyword>
<accession>A0AAE0HUG2</accession>
<name>A0AAE0HUG2_9PEZI</name>
<comment type="caution">
    <text evidence="3">The sequence shown here is derived from an EMBL/GenBank/DDBJ whole genome shotgun (WGS) entry which is preliminary data.</text>
</comment>
<evidence type="ECO:0000313" key="3">
    <source>
        <dbReference type="EMBL" id="KAK3313123.1"/>
    </source>
</evidence>
<evidence type="ECO:0000256" key="2">
    <source>
        <dbReference type="ARBA" id="ARBA00048655"/>
    </source>
</evidence>
<dbReference type="InterPro" id="IPR016477">
    <property type="entry name" value="Fructo-/Ketosamine-3-kinase"/>
</dbReference>
<dbReference type="GO" id="GO:0102193">
    <property type="term" value="F:protein-ribulosamine 3-kinase activity"/>
    <property type="evidence" value="ECO:0007669"/>
    <property type="project" value="UniProtKB-EC"/>
</dbReference>
<reference evidence="3" key="1">
    <citation type="journal article" date="2023" name="Mol. Phylogenet. Evol.">
        <title>Genome-scale phylogeny and comparative genomics of the fungal order Sordariales.</title>
        <authorList>
            <person name="Hensen N."/>
            <person name="Bonometti L."/>
            <person name="Westerberg I."/>
            <person name="Brannstrom I.O."/>
            <person name="Guillou S."/>
            <person name="Cros-Aarteil S."/>
            <person name="Calhoun S."/>
            <person name="Haridas S."/>
            <person name="Kuo A."/>
            <person name="Mondo S."/>
            <person name="Pangilinan J."/>
            <person name="Riley R."/>
            <person name="LaButti K."/>
            <person name="Andreopoulos B."/>
            <person name="Lipzen A."/>
            <person name="Chen C."/>
            <person name="Yan M."/>
            <person name="Daum C."/>
            <person name="Ng V."/>
            <person name="Clum A."/>
            <person name="Steindorff A."/>
            <person name="Ohm R.A."/>
            <person name="Martin F."/>
            <person name="Silar P."/>
            <person name="Natvig D.O."/>
            <person name="Lalanne C."/>
            <person name="Gautier V."/>
            <person name="Ament-Velasquez S.L."/>
            <person name="Kruys A."/>
            <person name="Hutchinson M.I."/>
            <person name="Powell A.J."/>
            <person name="Barry K."/>
            <person name="Miller A.N."/>
            <person name="Grigoriev I.V."/>
            <person name="Debuchy R."/>
            <person name="Gladieux P."/>
            <person name="Hiltunen Thoren M."/>
            <person name="Johannesson H."/>
        </authorList>
    </citation>
    <scope>NUCLEOTIDE SEQUENCE</scope>
    <source>
        <strain evidence="3">CBS 118394</strain>
    </source>
</reference>
<organism evidence="3 4">
    <name type="scientific">Apodospora peruviana</name>
    <dbReference type="NCBI Taxonomy" id="516989"/>
    <lineage>
        <taxon>Eukaryota</taxon>
        <taxon>Fungi</taxon>
        <taxon>Dikarya</taxon>
        <taxon>Ascomycota</taxon>
        <taxon>Pezizomycotina</taxon>
        <taxon>Sordariomycetes</taxon>
        <taxon>Sordariomycetidae</taxon>
        <taxon>Sordariales</taxon>
        <taxon>Lasiosphaeriaceae</taxon>
        <taxon>Apodospora</taxon>
    </lineage>
</organism>
<evidence type="ECO:0000256" key="1">
    <source>
        <dbReference type="ARBA" id="ARBA00011961"/>
    </source>
</evidence>
<dbReference type="PANTHER" id="PTHR12149">
    <property type="entry name" value="FRUCTOSAMINE 3 KINASE-RELATED PROTEIN"/>
    <property type="match status" value="1"/>
</dbReference>
<dbReference type="SUPFAM" id="SSF56112">
    <property type="entry name" value="Protein kinase-like (PK-like)"/>
    <property type="match status" value="1"/>
</dbReference>
<protein>
    <recommendedName>
        <fullName evidence="1">protein-ribulosamine 3-kinase</fullName>
        <ecNumber evidence="1">2.7.1.172</ecNumber>
    </recommendedName>
</protein>